<proteinExistence type="predicted"/>
<accession>A0A915CVM0</accession>
<evidence type="ECO:0000313" key="1">
    <source>
        <dbReference type="Proteomes" id="UP000887574"/>
    </source>
</evidence>
<reference evidence="2" key="1">
    <citation type="submission" date="2022-11" db="UniProtKB">
        <authorList>
            <consortium name="WormBaseParasite"/>
        </authorList>
    </citation>
    <scope>IDENTIFICATION</scope>
</reference>
<organism evidence="1 2">
    <name type="scientific">Ditylenchus dipsaci</name>
    <dbReference type="NCBI Taxonomy" id="166011"/>
    <lineage>
        <taxon>Eukaryota</taxon>
        <taxon>Metazoa</taxon>
        <taxon>Ecdysozoa</taxon>
        <taxon>Nematoda</taxon>
        <taxon>Chromadorea</taxon>
        <taxon>Rhabditida</taxon>
        <taxon>Tylenchina</taxon>
        <taxon>Tylenchomorpha</taxon>
        <taxon>Sphaerularioidea</taxon>
        <taxon>Anguinidae</taxon>
        <taxon>Anguininae</taxon>
        <taxon>Ditylenchus</taxon>
    </lineage>
</organism>
<sequence>MSFQQAPFEDKKMGPLRSTLGSTLVTKISGLALGISSRSTSLPAQRLRITRKAIMETKRALQNESAAGEWIACFKDLQHSEEFNAYDVFEGRQPPRPQSELCQQLTEELVTAEVYFDNVLEHQVEDENFQRSFGAICSAWGI</sequence>
<evidence type="ECO:0000313" key="2">
    <source>
        <dbReference type="WBParaSite" id="jg13131"/>
    </source>
</evidence>
<dbReference type="Proteomes" id="UP000887574">
    <property type="component" value="Unplaced"/>
</dbReference>
<dbReference type="WBParaSite" id="jg13131">
    <property type="protein sequence ID" value="jg13131"/>
    <property type="gene ID" value="jg13131"/>
</dbReference>
<name>A0A915CVM0_9BILA</name>
<dbReference type="AlphaFoldDB" id="A0A915CVM0"/>
<keyword evidence="1" id="KW-1185">Reference proteome</keyword>
<protein>
    <submittedName>
        <fullName evidence="2">Uncharacterized protein</fullName>
    </submittedName>
</protein>